<dbReference type="Proteomes" id="UP000317496">
    <property type="component" value="Chromosome"/>
</dbReference>
<dbReference type="InterPro" id="IPR032710">
    <property type="entry name" value="NTF2-like_dom_sf"/>
</dbReference>
<feature type="domain" description="SnoaL-like" evidence="1">
    <location>
        <begin position="10"/>
        <end position="125"/>
    </location>
</feature>
<dbReference type="Gene3D" id="3.10.450.50">
    <property type="match status" value="1"/>
</dbReference>
<accession>A0A516GZ92</accession>
<protein>
    <submittedName>
        <fullName evidence="2">Isopropylmalate/homocitrate/citramalate synthase</fullName>
    </submittedName>
</protein>
<dbReference type="AlphaFoldDB" id="A0A516GZ92"/>
<evidence type="ECO:0000259" key="1">
    <source>
        <dbReference type="Pfam" id="PF12680"/>
    </source>
</evidence>
<organism evidence="2 3">
    <name type="scientific">Ferrovibrio terrae</name>
    <dbReference type="NCBI Taxonomy" id="2594003"/>
    <lineage>
        <taxon>Bacteria</taxon>
        <taxon>Pseudomonadati</taxon>
        <taxon>Pseudomonadota</taxon>
        <taxon>Alphaproteobacteria</taxon>
        <taxon>Rhodospirillales</taxon>
        <taxon>Rhodospirillaceae</taxon>
        <taxon>Ferrovibrio</taxon>
    </lineage>
</organism>
<sequence length="142" mass="15402">MSDRDSAGLVKRYFDALNARDVDGCLSLLADDVVHDLSGMHGDGRSEAGKAAFRAWLDQTARCYEEKAVDLFVIASEDGTRAEAEFTLLGVYLETEDGLPDAEGQNYSLPAGAIFEIRDGKVTRVSDMLDAHPDSGSHLFSN</sequence>
<name>A0A516GZ92_9PROT</name>
<reference evidence="2 3" key="1">
    <citation type="submission" date="2019-07" db="EMBL/GenBank/DDBJ databases">
        <title>Genome sequencing for Ferrovibrio sp. K5.</title>
        <authorList>
            <person name="Park S.-J."/>
        </authorList>
    </citation>
    <scope>NUCLEOTIDE SEQUENCE [LARGE SCALE GENOMIC DNA]</scope>
    <source>
        <strain evidence="2 3">K5</strain>
    </source>
</reference>
<dbReference type="Pfam" id="PF12680">
    <property type="entry name" value="SnoaL_2"/>
    <property type="match status" value="1"/>
</dbReference>
<dbReference type="RefSeq" id="WP_144067835.1">
    <property type="nucleotide sequence ID" value="NZ_CP041636.1"/>
</dbReference>
<dbReference type="OrthoDB" id="582835at2"/>
<gene>
    <name evidence="2" type="ORF">FNB15_05990</name>
</gene>
<dbReference type="KEGG" id="fer:FNB15_05990"/>
<evidence type="ECO:0000313" key="3">
    <source>
        <dbReference type="Proteomes" id="UP000317496"/>
    </source>
</evidence>
<dbReference type="SUPFAM" id="SSF54427">
    <property type="entry name" value="NTF2-like"/>
    <property type="match status" value="1"/>
</dbReference>
<proteinExistence type="predicted"/>
<dbReference type="EMBL" id="CP041636">
    <property type="protein sequence ID" value="QDO96854.1"/>
    <property type="molecule type" value="Genomic_DNA"/>
</dbReference>
<keyword evidence="3" id="KW-1185">Reference proteome</keyword>
<evidence type="ECO:0000313" key="2">
    <source>
        <dbReference type="EMBL" id="QDO96854.1"/>
    </source>
</evidence>
<dbReference type="InterPro" id="IPR037401">
    <property type="entry name" value="SnoaL-like"/>
</dbReference>